<feature type="domain" description="Peptidase C45 hydrolase" evidence="1">
    <location>
        <begin position="117"/>
        <end position="309"/>
    </location>
</feature>
<dbReference type="Proteomes" id="UP000251995">
    <property type="component" value="Chromosome"/>
</dbReference>
<dbReference type="InterPro" id="IPR005079">
    <property type="entry name" value="Peptidase_C45_hydrolase"/>
</dbReference>
<evidence type="ECO:0000259" key="1">
    <source>
        <dbReference type="Pfam" id="PF03417"/>
    </source>
</evidence>
<dbReference type="RefSeq" id="WP_114043938.1">
    <property type="nucleotide sequence ID" value="NZ_CP025198.1"/>
</dbReference>
<dbReference type="AlphaFoldDB" id="A0A344URD4"/>
<dbReference type="KEGG" id="acij:JS278_00641"/>
<reference evidence="2 3" key="1">
    <citation type="submission" date="2017-12" db="EMBL/GenBank/DDBJ databases">
        <title>The whole genome sequence of the Acidipropionibacterium virtanenii sp. nov. type strain JS278.</title>
        <authorList>
            <person name="Laine P."/>
            <person name="Deptula P."/>
            <person name="Varmanen P."/>
            <person name="Auvinen P."/>
        </authorList>
    </citation>
    <scope>NUCLEOTIDE SEQUENCE [LARGE SCALE GENOMIC DNA]</scope>
    <source>
        <strain evidence="2 3">JS278</strain>
    </source>
</reference>
<accession>A0A344URD4</accession>
<dbReference type="InterPro" id="IPR047794">
    <property type="entry name" value="C45_proenzyme-like"/>
</dbReference>
<proteinExistence type="predicted"/>
<name>A0A344URD4_9ACTN</name>
<sequence length="364" mass="38068">MTALVAHCEPVSGLEWTVLSGGRREVMTALGAEHSGAIAAWRGTDAWRELVGRAESSRRRPFDAVVASTRRLLPVESAELGWLAEGAGIPEAELWALNLRGDLGRDGTGCSDLCTAGGSGLLMGHNEDGDGGLAGLVRLVTLRIDGDPSMTVVWYPGMLPANSFVTTSAGLTFGMDHVPVHRADTAAAGRHLVARHAQRQADGARARAVLRHIPCAGGFAFDVADGPGRRGDIIENAAGRVSSATAGTATAAAPSGEPLRHTNHLRLIGARRAGARDGVVVDDRWTGESRTRLAALETASPRLEAPGDVLAALRSDGVLNREPDLYTFTSTVVDPASDRILVQGAGEPWRGVLSSFAAGERMSA</sequence>
<organism evidence="2 3">
    <name type="scientific">Acidipropionibacterium virtanenii</name>
    <dbReference type="NCBI Taxonomy" id="2057246"/>
    <lineage>
        <taxon>Bacteria</taxon>
        <taxon>Bacillati</taxon>
        <taxon>Actinomycetota</taxon>
        <taxon>Actinomycetes</taxon>
        <taxon>Propionibacteriales</taxon>
        <taxon>Propionibacteriaceae</taxon>
        <taxon>Acidipropionibacterium</taxon>
    </lineage>
</organism>
<dbReference type="NCBIfam" id="NF040521">
    <property type="entry name" value="C45_proenzyme"/>
    <property type="match status" value="1"/>
</dbReference>
<protein>
    <recommendedName>
        <fullName evidence="1">Peptidase C45 hydrolase domain-containing protein</fullName>
    </recommendedName>
</protein>
<evidence type="ECO:0000313" key="3">
    <source>
        <dbReference type="Proteomes" id="UP000251995"/>
    </source>
</evidence>
<keyword evidence="3" id="KW-1185">Reference proteome</keyword>
<dbReference type="PANTHER" id="PTHR34180">
    <property type="entry name" value="PEPTIDASE C45"/>
    <property type="match status" value="1"/>
</dbReference>
<dbReference type="Pfam" id="PF03417">
    <property type="entry name" value="AAT"/>
    <property type="match status" value="1"/>
</dbReference>
<dbReference type="PANTHER" id="PTHR34180:SF1">
    <property type="entry name" value="BETA-ALANYL-DOPAMINE_CARCININE HYDROLASE"/>
    <property type="match status" value="1"/>
</dbReference>
<dbReference type="InterPro" id="IPR047801">
    <property type="entry name" value="Peptidase_C45"/>
</dbReference>
<dbReference type="EMBL" id="CP025198">
    <property type="protein sequence ID" value="AXE37832.1"/>
    <property type="molecule type" value="Genomic_DNA"/>
</dbReference>
<dbReference type="Gene3D" id="3.60.60.10">
    <property type="entry name" value="Penicillin V Acylase, Chain A"/>
    <property type="match status" value="1"/>
</dbReference>
<gene>
    <name evidence="2" type="ORF">JS278_00641</name>
</gene>
<evidence type="ECO:0000313" key="2">
    <source>
        <dbReference type="EMBL" id="AXE37832.1"/>
    </source>
</evidence>
<dbReference type="OrthoDB" id="3597608at2"/>